<dbReference type="PATRIC" id="fig|298794.3.peg.1544"/>
<sequence>MSRRTDPRPSAPPAGRSPPTRREAVEAALARLAPRVPEFEAEAIVDRALASSGLRGAAPETAAWLGMVSYARHVFTEYDALLEEGYDQDSARHFVLDDLNAVLAEWGVRRRIGEEEVGQEEVGQEEMSQEEIGEDEA</sequence>
<dbReference type="Proteomes" id="UP000035955">
    <property type="component" value="Unassembled WGS sequence"/>
</dbReference>
<dbReference type="OrthoDB" id="1159372at2"/>
<dbReference type="EMBL" id="LABY01000153">
    <property type="protein sequence ID" value="KMO33375.1"/>
    <property type="molecule type" value="Genomic_DNA"/>
</dbReference>
<organism evidence="3 4">
    <name type="scientific">Methylobacterium variabile</name>
    <dbReference type="NCBI Taxonomy" id="298794"/>
    <lineage>
        <taxon>Bacteria</taxon>
        <taxon>Pseudomonadati</taxon>
        <taxon>Pseudomonadota</taxon>
        <taxon>Alphaproteobacteria</taxon>
        <taxon>Hyphomicrobiales</taxon>
        <taxon>Methylobacteriaceae</taxon>
        <taxon>Methylobacterium</taxon>
    </lineage>
</organism>
<dbReference type="InterPro" id="IPR018744">
    <property type="entry name" value="DUF2293"/>
</dbReference>
<gene>
    <name evidence="3" type="ORF">VQ02_20985</name>
</gene>
<dbReference type="AlphaFoldDB" id="A0A0J6SDT0"/>
<evidence type="ECO:0000256" key="1">
    <source>
        <dbReference type="SAM" id="MobiDB-lite"/>
    </source>
</evidence>
<accession>A0A0J6SDT0</accession>
<evidence type="ECO:0000313" key="3">
    <source>
        <dbReference type="EMBL" id="KMO33375.1"/>
    </source>
</evidence>
<proteinExistence type="predicted"/>
<reference evidence="3 4" key="1">
    <citation type="submission" date="2015-03" db="EMBL/GenBank/DDBJ databases">
        <title>Genome sequencing of Methylobacterium variabile DSM 16961.</title>
        <authorList>
            <person name="Chaudhry V."/>
            <person name="Patil P.B."/>
        </authorList>
    </citation>
    <scope>NUCLEOTIDE SEQUENCE [LARGE SCALE GENOMIC DNA]</scope>
    <source>
        <strain evidence="3 4">DSM 16961</strain>
    </source>
</reference>
<feature type="domain" description="DUF2293" evidence="2">
    <location>
        <begin position="28"/>
        <end position="107"/>
    </location>
</feature>
<evidence type="ECO:0000259" key="2">
    <source>
        <dbReference type="Pfam" id="PF10056"/>
    </source>
</evidence>
<feature type="region of interest" description="Disordered" evidence="1">
    <location>
        <begin position="1"/>
        <end position="23"/>
    </location>
</feature>
<comment type="caution">
    <text evidence="3">The sequence shown here is derived from an EMBL/GenBank/DDBJ whole genome shotgun (WGS) entry which is preliminary data.</text>
</comment>
<feature type="region of interest" description="Disordered" evidence="1">
    <location>
        <begin position="116"/>
        <end position="137"/>
    </location>
</feature>
<dbReference type="Pfam" id="PF10056">
    <property type="entry name" value="DUF2293"/>
    <property type="match status" value="1"/>
</dbReference>
<evidence type="ECO:0000313" key="4">
    <source>
        <dbReference type="Proteomes" id="UP000035955"/>
    </source>
</evidence>
<keyword evidence="4" id="KW-1185">Reference proteome</keyword>
<dbReference type="RefSeq" id="WP_048446158.1">
    <property type="nucleotide sequence ID" value="NZ_LABY01000153.1"/>
</dbReference>
<name>A0A0J6SDT0_9HYPH</name>
<protein>
    <recommendedName>
        <fullName evidence="2">DUF2293 domain-containing protein</fullName>
    </recommendedName>
</protein>